<evidence type="ECO:0000313" key="1">
    <source>
        <dbReference type="EMBL" id="GBC62302.1"/>
    </source>
</evidence>
<dbReference type="Proteomes" id="UP000288096">
    <property type="component" value="Unassembled WGS sequence"/>
</dbReference>
<keyword evidence="2" id="KW-1185">Reference proteome</keyword>
<organism evidence="1 2">
    <name type="scientific">Desulfonema ishimotonii</name>
    <dbReference type="NCBI Taxonomy" id="45657"/>
    <lineage>
        <taxon>Bacteria</taxon>
        <taxon>Pseudomonadati</taxon>
        <taxon>Thermodesulfobacteriota</taxon>
        <taxon>Desulfobacteria</taxon>
        <taxon>Desulfobacterales</taxon>
        <taxon>Desulfococcaceae</taxon>
        <taxon>Desulfonema</taxon>
    </lineage>
</organism>
<comment type="caution">
    <text evidence="1">The sequence shown here is derived from an EMBL/GenBank/DDBJ whole genome shotgun (WGS) entry which is preliminary data.</text>
</comment>
<reference evidence="2" key="2">
    <citation type="submission" date="2019-01" db="EMBL/GenBank/DDBJ databases">
        <title>Genome sequence of Desulfonema ishimotonii strain Tokyo 01.</title>
        <authorList>
            <person name="Fukui M."/>
        </authorList>
    </citation>
    <scope>NUCLEOTIDE SEQUENCE [LARGE SCALE GENOMIC DNA]</scope>
    <source>
        <strain evidence="2">Tokyo 01</strain>
    </source>
</reference>
<sequence>MLHFLSGVSSKKIGGHKKTCHSANLIGMTANKKHEVRGTPGSGGSRDTLPIFFLGPTIRE</sequence>
<proteinExistence type="predicted"/>
<name>A0A401FZ87_9BACT</name>
<reference evidence="2" key="1">
    <citation type="submission" date="2017-11" db="EMBL/GenBank/DDBJ databases">
        <authorList>
            <person name="Watanabe M."/>
            <person name="Kojima H."/>
        </authorList>
    </citation>
    <scope>NUCLEOTIDE SEQUENCE [LARGE SCALE GENOMIC DNA]</scope>
    <source>
        <strain evidence="2">Tokyo 01</strain>
    </source>
</reference>
<dbReference type="AlphaFoldDB" id="A0A401FZ87"/>
<gene>
    <name evidence="1" type="ORF">DENIS_3271</name>
</gene>
<protein>
    <submittedName>
        <fullName evidence="1">Uncharacterized protein</fullName>
    </submittedName>
</protein>
<evidence type="ECO:0000313" key="2">
    <source>
        <dbReference type="Proteomes" id="UP000288096"/>
    </source>
</evidence>
<accession>A0A401FZ87</accession>
<dbReference type="EMBL" id="BEXT01000001">
    <property type="protein sequence ID" value="GBC62302.1"/>
    <property type="molecule type" value="Genomic_DNA"/>
</dbReference>